<dbReference type="InterPro" id="IPR000182">
    <property type="entry name" value="GNAT_dom"/>
</dbReference>
<dbReference type="RefSeq" id="WP_034802904.1">
    <property type="nucleotide sequence ID" value="NZ_AWSA01000010.1"/>
</dbReference>
<dbReference type="PANTHER" id="PTHR43877">
    <property type="entry name" value="AMINOALKYLPHOSPHONATE N-ACETYLTRANSFERASE-RELATED-RELATED"/>
    <property type="match status" value="1"/>
</dbReference>
<evidence type="ECO:0000313" key="5">
    <source>
        <dbReference type="Proteomes" id="UP000019489"/>
    </source>
</evidence>
<proteinExistence type="predicted"/>
<organism evidence="4 5">
    <name type="scientific">Intrasporangium oryzae NRRL B-24470</name>
    <dbReference type="NCBI Taxonomy" id="1386089"/>
    <lineage>
        <taxon>Bacteria</taxon>
        <taxon>Bacillati</taxon>
        <taxon>Actinomycetota</taxon>
        <taxon>Actinomycetes</taxon>
        <taxon>Micrococcales</taxon>
        <taxon>Intrasporangiaceae</taxon>
        <taxon>Intrasporangium</taxon>
    </lineage>
</organism>
<keyword evidence="5" id="KW-1185">Reference proteome</keyword>
<evidence type="ECO:0000256" key="1">
    <source>
        <dbReference type="ARBA" id="ARBA00022679"/>
    </source>
</evidence>
<dbReference type="eggNOG" id="COG3153">
    <property type="taxonomic scope" value="Bacteria"/>
</dbReference>
<keyword evidence="2" id="KW-0012">Acyltransferase</keyword>
<dbReference type="Proteomes" id="UP000019489">
    <property type="component" value="Unassembled WGS sequence"/>
</dbReference>
<feature type="domain" description="N-acetyltransferase" evidence="3">
    <location>
        <begin position="4"/>
        <end position="159"/>
    </location>
</feature>
<sequence length="178" mass="19138">MDDLVIDAELPADHAAVDEVVRRAFAKEPKVADMVAAIRVSPRYRAGFALVARADDRVVGYVMLSGTDLVDDAGNRREILTLTPLAVAPEYEGRGIGSALVRAAVEEADRRGEPLVVLEGSPRFYGRLGFTFAPAHGIALELPDWAPPEAAQVYLLSGYDPLVRGRVEYPPEIAALAG</sequence>
<comment type="caution">
    <text evidence="4">The sequence shown here is derived from an EMBL/GenBank/DDBJ whole genome shotgun (WGS) entry which is preliminary data.</text>
</comment>
<dbReference type="Gene3D" id="3.40.630.30">
    <property type="match status" value="1"/>
</dbReference>
<dbReference type="SUPFAM" id="SSF55729">
    <property type="entry name" value="Acyl-CoA N-acyltransferases (Nat)"/>
    <property type="match status" value="1"/>
</dbReference>
<dbReference type="PROSITE" id="PS51186">
    <property type="entry name" value="GNAT"/>
    <property type="match status" value="1"/>
</dbReference>
<name>W9G8P6_9MICO</name>
<dbReference type="GO" id="GO:0016747">
    <property type="term" value="F:acyltransferase activity, transferring groups other than amino-acyl groups"/>
    <property type="evidence" value="ECO:0007669"/>
    <property type="project" value="InterPro"/>
</dbReference>
<dbReference type="CDD" id="cd04301">
    <property type="entry name" value="NAT_SF"/>
    <property type="match status" value="1"/>
</dbReference>
<dbReference type="InterPro" id="IPR016181">
    <property type="entry name" value="Acyl_CoA_acyltransferase"/>
</dbReference>
<dbReference type="AlphaFoldDB" id="W9G8P6"/>
<evidence type="ECO:0000259" key="3">
    <source>
        <dbReference type="PROSITE" id="PS51186"/>
    </source>
</evidence>
<dbReference type="PANTHER" id="PTHR43877:SF1">
    <property type="entry name" value="ACETYLTRANSFERASE"/>
    <property type="match status" value="1"/>
</dbReference>
<evidence type="ECO:0000256" key="2">
    <source>
        <dbReference type="ARBA" id="ARBA00023315"/>
    </source>
</evidence>
<evidence type="ECO:0000313" key="4">
    <source>
        <dbReference type="EMBL" id="EWT02425.1"/>
    </source>
</evidence>
<dbReference type="InterPro" id="IPR050832">
    <property type="entry name" value="Bact_Acetyltransf"/>
</dbReference>
<protein>
    <submittedName>
        <fullName evidence="4">Acetyltransferase</fullName>
    </submittedName>
</protein>
<dbReference type="STRING" id="1386089.N865_04845"/>
<dbReference type="Pfam" id="PF13527">
    <property type="entry name" value="Acetyltransf_9"/>
    <property type="match status" value="1"/>
</dbReference>
<dbReference type="EMBL" id="AWSA01000010">
    <property type="protein sequence ID" value="EWT02425.1"/>
    <property type="molecule type" value="Genomic_DNA"/>
</dbReference>
<gene>
    <name evidence="4" type="ORF">N865_04845</name>
</gene>
<dbReference type="OrthoDB" id="9797178at2"/>
<accession>W9G8P6</accession>
<reference evidence="4 5" key="1">
    <citation type="submission" date="2013-08" db="EMBL/GenBank/DDBJ databases">
        <title>Intrasporangium oryzae NRRL B-24470.</title>
        <authorList>
            <person name="Liu H."/>
            <person name="Wang G."/>
        </authorList>
    </citation>
    <scope>NUCLEOTIDE SEQUENCE [LARGE SCALE GENOMIC DNA]</scope>
    <source>
        <strain evidence="4 5">NRRL B-24470</strain>
    </source>
</reference>
<keyword evidence="1 4" id="KW-0808">Transferase</keyword>